<dbReference type="Pfam" id="PF00132">
    <property type="entry name" value="Hexapep"/>
    <property type="match status" value="1"/>
</dbReference>
<dbReference type="EMBL" id="SHBO01000011">
    <property type="protein sequence ID" value="RZO07599.1"/>
    <property type="molecule type" value="Genomic_DNA"/>
</dbReference>
<dbReference type="CDD" id="cd04645">
    <property type="entry name" value="LbH_gamma_CA_like"/>
    <property type="match status" value="1"/>
</dbReference>
<proteinExistence type="predicted"/>
<evidence type="ECO:0000313" key="1">
    <source>
        <dbReference type="EMBL" id="RZO07599.1"/>
    </source>
</evidence>
<dbReference type="InterPro" id="IPR047324">
    <property type="entry name" value="LbH_gamma_CA-like"/>
</dbReference>
<dbReference type="AlphaFoldDB" id="A0A520LMZ4"/>
<dbReference type="Gene3D" id="2.160.10.10">
    <property type="entry name" value="Hexapeptide repeat proteins"/>
    <property type="match status" value="1"/>
</dbReference>
<gene>
    <name evidence="1" type="ORF">EVB02_01455</name>
</gene>
<dbReference type="InterPro" id="IPR011004">
    <property type="entry name" value="Trimer_LpxA-like_sf"/>
</dbReference>
<dbReference type="Proteomes" id="UP000318148">
    <property type="component" value="Unassembled WGS sequence"/>
</dbReference>
<accession>A0A520LMZ4</accession>
<dbReference type="InterPro" id="IPR050484">
    <property type="entry name" value="Transf_Hexapept/Carb_Anhydrase"/>
</dbReference>
<evidence type="ECO:0000313" key="2">
    <source>
        <dbReference type="Proteomes" id="UP000318148"/>
    </source>
</evidence>
<dbReference type="SUPFAM" id="SSF51161">
    <property type="entry name" value="Trimeric LpxA-like enzymes"/>
    <property type="match status" value="1"/>
</dbReference>
<dbReference type="PANTHER" id="PTHR13061">
    <property type="entry name" value="DYNACTIN SUBUNIT P25"/>
    <property type="match status" value="1"/>
</dbReference>
<comment type="caution">
    <text evidence="1">The sequence shown here is derived from an EMBL/GenBank/DDBJ whole genome shotgun (WGS) entry which is preliminary data.</text>
</comment>
<dbReference type="PANTHER" id="PTHR13061:SF56">
    <property type="entry name" value="PROTEIN YRDA"/>
    <property type="match status" value="1"/>
</dbReference>
<name>A0A520LMZ4_9GAMM</name>
<organism evidence="1 2">
    <name type="scientific">SAR92 clade bacterium</name>
    <dbReference type="NCBI Taxonomy" id="2315479"/>
    <lineage>
        <taxon>Bacteria</taxon>
        <taxon>Pseudomonadati</taxon>
        <taxon>Pseudomonadota</taxon>
        <taxon>Gammaproteobacteria</taxon>
        <taxon>Cellvibrionales</taxon>
        <taxon>Porticoccaceae</taxon>
        <taxon>SAR92 clade</taxon>
    </lineage>
</organism>
<dbReference type="InterPro" id="IPR001451">
    <property type="entry name" value="Hexapep"/>
</dbReference>
<reference evidence="1 2" key="1">
    <citation type="submission" date="2019-02" db="EMBL/GenBank/DDBJ databases">
        <title>Prokaryotic population dynamics and viral predation in marine succession experiment using metagenomics: the confinement effect.</title>
        <authorList>
            <person name="Haro-Moreno J.M."/>
            <person name="Rodriguez-Valera F."/>
            <person name="Lopez-Perez M."/>
        </authorList>
    </citation>
    <scope>NUCLEOTIDE SEQUENCE [LARGE SCALE GENOMIC DNA]</scope>
    <source>
        <strain evidence="1">MED-G169</strain>
    </source>
</reference>
<sequence length="180" mass="19670">MDHPIRTFENQTPIVGKRVFVDRLATVIGNVRLGDDVSVWPGAVIRGDMHRIKIGDRTCIQDNAVLHITHASEFNEDGWPLDLGDDVIVGHGAILHGCIIKNEVLIGNGAIINDGAVVDKHIIVGAGALVPPGKTLEAGYVYAGNPCRKLRTITEKERAFFKYSANNYVNLKNKYIKGFG</sequence>
<protein>
    <submittedName>
        <fullName evidence="1">Gamma carbonic anhydrase family protein</fullName>
    </submittedName>
</protein>